<dbReference type="Proteomes" id="UP001152320">
    <property type="component" value="Chromosome 3"/>
</dbReference>
<dbReference type="EMBL" id="JAIZAY010000003">
    <property type="protein sequence ID" value="KAJ8045174.1"/>
    <property type="molecule type" value="Genomic_DNA"/>
</dbReference>
<comment type="caution">
    <text evidence="2">The sequence shown here is derived from an EMBL/GenBank/DDBJ whole genome shotgun (WGS) entry which is preliminary data.</text>
</comment>
<protein>
    <submittedName>
        <fullName evidence="2">Uncharacterized protein</fullName>
    </submittedName>
</protein>
<dbReference type="AlphaFoldDB" id="A0A9Q1CIE7"/>
<proteinExistence type="predicted"/>
<evidence type="ECO:0000313" key="3">
    <source>
        <dbReference type="Proteomes" id="UP001152320"/>
    </source>
</evidence>
<evidence type="ECO:0000313" key="2">
    <source>
        <dbReference type="EMBL" id="KAJ8045174.1"/>
    </source>
</evidence>
<reference evidence="2" key="1">
    <citation type="submission" date="2021-10" db="EMBL/GenBank/DDBJ databases">
        <title>Tropical sea cucumber genome reveals ecological adaptation and Cuvierian tubules defense mechanism.</title>
        <authorList>
            <person name="Chen T."/>
        </authorList>
    </citation>
    <scope>NUCLEOTIDE SEQUENCE</scope>
    <source>
        <strain evidence="2">Nanhai2018</strain>
        <tissue evidence="2">Muscle</tissue>
    </source>
</reference>
<gene>
    <name evidence="2" type="ORF">HOLleu_08122</name>
</gene>
<name>A0A9Q1CIE7_HOLLE</name>
<feature type="region of interest" description="Disordered" evidence="1">
    <location>
        <begin position="30"/>
        <end position="60"/>
    </location>
</feature>
<keyword evidence="3" id="KW-1185">Reference proteome</keyword>
<organism evidence="2 3">
    <name type="scientific">Holothuria leucospilota</name>
    <name type="common">Black long sea cucumber</name>
    <name type="synonym">Mertensiothuria leucospilota</name>
    <dbReference type="NCBI Taxonomy" id="206669"/>
    <lineage>
        <taxon>Eukaryota</taxon>
        <taxon>Metazoa</taxon>
        <taxon>Echinodermata</taxon>
        <taxon>Eleutherozoa</taxon>
        <taxon>Echinozoa</taxon>
        <taxon>Holothuroidea</taxon>
        <taxon>Aspidochirotacea</taxon>
        <taxon>Aspidochirotida</taxon>
        <taxon>Holothuriidae</taxon>
        <taxon>Holothuria</taxon>
    </lineage>
</organism>
<accession>A0A9Q1CIE7</accession>
<sequence>METEQSDFSLNNITSDGLLCQRRFDVTPTCKRKHSGHWTDVADPNSNSIRRQNAYRRESSLTGDSVGRVAKRDDRTTYCERVVLQF</sequence>
<evidence type="ECO:0000256" key="1">
    <source>
        <dbReference type="SAM" id="MobiDB-lite"/>
    </source>
</evidence>